<evidence type="ECO:0000313" key="2">
    <source>
        <dbReference type="EMBL" id="SMO49327.1"/>
    </source>
</evidence>
<keyword evidence="3" id="KW-1185">Reference proteome</keyword>
<keyword evidence="1" id="KW-0472">Membrane</keyword>
<proteinExistence type="predicted"/>
<dbReference type="RefSeq" id="WP_142504594.1">
    <property type="nucleotide sequence ID" value="NZ_FXTI01000002.1"/>
</dbReference>
<accession>A0A521BQA7</accession>
<sequence>MSHQGTGLRDERGIALPFVLGVTVLAFLLITAALSIFSRSLHGERLDWKLAQAQYAAESGIARMQQKVCTDPSWRRPLSTPMNGIQTHTAVQKIENDTLEIRSIARGDGVKQTITAEVNLPDCTIVRWSS</sequence>
<dbReference type="AlphaFoldDB" id="A0A521BQA7"/>
<dbReference type="OrthoDB" id="2991022at2"/>
<feature type="transmembrane region" description="Helical" evidence="1">
    <location>
        <begin position="14"/>
        <end position="37"/>
    </location>
</feature>
<dbReference type="EMBL" id="FXTI01000002">
    <property type="protein sequence ID" value="SMO49327.1"/>
    <property type="molecule type" value="Genomic_DNA"/>
</dbReference>
<keyword evidence="1" id="KW-1133">Transmembrane helix</keyword>
<evidence type="ECO:0000313" key="3">
    <source>
        <dbReference type="Proteomes" id="UP000315636"/>
    </source>
</evidence>
<gene>
    <name evidence="2" type="ORF">SAMN06264849_102305</name>
</gene>
<dbReference type="Proteomes" id="UP000315636">
    <property type="component" value="Unassembled WGS sequence"/>
</dbReference>
<name>A0A521BQA7_9BACL</name>
<evidence type="ECO:0000256" key="1">
    <source>
        <dbReference type="SAM" id="Phobius"/>
    </source>
</evidence>
<keyword evidence="1" id="KW-0812">Transmembrane</keyword>
<organism evidence="2 3">
    <name type="scientific">Melghirimyces algeriensis</name>
    <dbReference type="NCBI Taxonomy" id="910412"/>
    <lineage>
        <taxon>Bacteria</taxon>
        <taxon>Bacillati</taxon>
        <taxon>Bacillota</taxon>
        <taxon>Bacilli</taxon>
        <taxon>Bacillales</taxon>
        <taxon>Thermoactinomycetaceae</taxon>
        <taxon>Melghirimyces</taxon>
    </lineage>
</organism>
<protein>
    <submittedName>
        <fullName evidence="2">Uncharacterized protein</fullName>
    </submittedName>
</protein>
<reference evidence="2 3" key="1">
    <citation type="submission" date="2017-05" db="EMBL/GenBank/DDBJ databases">
        <authorList>
            <person name="Varghese N."/>
            <person name="Submissions S."/>
        </authorList>
    </citation>
    <scope>NUCLEOTIDE SEQUENCE [LARGE SCALE GENOMIC DNA]</scope>
    <source>
        <strain evidence="2 3">DSM 45474</strain>
    </source>
</reference>